<dbReference type="GO" id="GO:0005506">
    <property type="term" value="F:iron ion binding"/>
    <property type="evidence" value="ECO:0007669"/>
    <property type="project" value="InterPro"/>
</dbReference>
<dbReference type="InterPro" id="IPR036396">
    <property type="entry name" value="Cyt_P450_sf"/>
</dbReference>
<evidence type="ECO:0000313" key="2">
    <source>
        <dbReference type="Proteomes" id="UP000245609"/>
    </source>
</evidence>
<dbReference type="EMBL" id="MBFS01000338">
    <property type="protein sequence ID" value="PVV02767.1"/>
    <property type="molecule type" value="Genomic_DNA"/>
</dbReference>
<comment type="caution">
    <text evidence="1">The sequence shown here is derived from an EMBL/GenBank/DDBJ whole genome shotgun (WGS) entry which is preliminary data.</text>
</comment>
<sequence length="266" mass="31109">KPLPKLLKNYEVSADSNLLEYIEDSKKAEHVFRFIDSRSDLNVGNPHLRSLSSLPENVFSKHRVQLLIFNKSWTPKTYFETQGFHKLIKYIVSVNTPNYLKQFEHIIHENINIELDNFLQNDYVLIEDVFSFVNEILADIDISLSPETFKKLEIEQNRIIAKYGKEISIRQIDEMTYLDAAIIESVRLGSNHMSMKQTLCDIFLPNGVLIPKHTFVKLNRIAHNRSSRVFNKKPHDFIPERHFELGTKLDVTSKTNMLWGLGRYLF</sequence>
<dbReference type="GO" id="GO:0020037">
    <property type="term" value="F:heme binding"/>
    <property type="evidence" value="ECO:0007669"/>
    <property type="project" value="InterPro"/>
</dbReference>
<gene>
    <name evidence="1" type="ORF">BB560_002769</name>
</gene>
<keyword evidence="2" id="KW-1185">Reference proteome</keyword>
<organism evidence="1 2">
    <name type="scientific">Smittium megazygosporum</name>
    <dbReference type="NCBI Taxonomy" id="133381"/>
    <lineage>
        <taxon>Eukaryota</taxon>
        <taxon>Fungi</taxon>
        <taxon>Fungi incertae sedis</taxon>
        <taxon>Zoopagomycota</taxon>
        <taxon>Kickxellomycotina</taxon>
        <taxon>Harpellomycetes</taxon>
        <taxon>Harpellales</taxon>
        <taxon>Legeriomycetaceae</taxon>
        <taxon>Smittium</taxon>
    </lineage>
</organism>
<dbReference type="Pfam" id="PF00067">
    <property type="entry name" value="p450"/>
    <property type="match status" value="1"/>
</dbReference>
<evidence type="ECO:0000313" key="1">
    <source>
        <dbReference type="EMBL" id="PVV02767.1"/>
    </source>
</evidence>
<dbReference type="AlphaFoldDB" id="A0A2T9ZDZ7"/>
<accession>A0A2T9ZDZ7</accession>
<dbReference type="SUPFAM" id="SSF48264">
    <property type="entry name" value="Cytochrome P450"/>
    <property type="match status" value="1"/>
</dbReference>
<feature type="non-terminal residue" evidence="1">
    <location>
        <position position="1"/>
    </location>
</feature>
<reference evidence="1 2" key="1">
    <citation type="journal article" date="2018" name="MBio">
        <title>Comparative Genomics Reveals the Core Gene Toolbox for the Fungus-Insect Symbiosis.</title>
        <authorList>
            <person name="Wang Y."/>
            <person name="Stata M."/>
            <person name="Wang W."/>
            <person name="Stajich J.E."/>
            <person name="White M.M."/>
            <person name="Moncalvo J.M."/>
        </authorList>
    </citation>
    <scope>NUCLEOTIDE SEQUENCE [LARGE SCALE GENOMIC DNA]</scope>
    <source>
        <strain evidence="1 2">SC-DP-2</strain>
    </source>
</reference>
<dbReference type="InterPro" id="IPR001128">
    <property type="entry name" value="Cyt_P450"/>
</dbReference>
<dbReference type="Gene3D" id="1.10.630.10">
    <property type="entry name" value="Cytochrome P450"/>
    <property type="match status" value="1"/>
</dbReference>
<dbReference type="GO" id="GO:0004497">
    <property type="term" value="F:monooxygenase activity"/>
    <property type="evidence" value="ECO:0007669"/>
    <property type="project" value="InterPro"/>
</dbReference>
<name>A0A2T9ZDZ7_9FUNG</name>
<dbReference type="OrthoDB" id="1372046at2759"/>
<dbReference type="GO" id="GO:0016705">
    <property type="term" value="F:oxidoreductase activity, acting on paired donors, with incorporation or reduction of molecular oxygen"/>
    <property type="evidence" value="ECO:0007669"/>
    <property type="project" value="InterPro"/>
</dbReference>
<proteinExistence type="predicted"/>
<dbReference type="STRING" id="133381.A0A2T9ZDZ7"/>
<dbReference type="Proteomes" id="UP000245609">
    <property type="component" value="Unassembled WGS sequence"/>
</dbReference>
<protein>
    <submittedName>
        <fullName evidence="1">Uncharacterized protein</fullName>
    </submittedName>
</protein>